<feature type="chain" id="PRO_5042254344" description="CTHRC1 C-terminal domain-containing protein" evidence="2">
    <location>
        <begin position="27"/>
        <end position="250"/>
    </location>
</feature>
<evidence type="ECO:0000256" key="2">
    <source>
        <dbReference type="SAM" id="SignalP"/>
    </source>
</evidence>
<accession>A0AAD9KZG5</accession>
<feature type="coiled-coil region" evidence="1">
    <location>
        <begin position="50"/>
        <end position="91"/>
    </location>
</feature>
<evidence type="ECO:0000259" key="3">
    <source>
        <dbReference type="Pfam" id="PF25815"/>
    </source>
</evidence>
<dbReference type="EMBL" id="JAODUO010000480">
    <property type="protein sequence ID" value="KAK2179623.1"/>
    <property type="molecule type" value="Genomic_DNA"/>
</dbReference>
<name>A0AAD9KZG5_RIDPI</name>
<comment type="caution">
    <text evidence="4">The sequence shown here is derived from an EMBL/GenBank/DDBJ whole genome shotgun (WGS) entry which is preliminary data.</text>
</comment>
<dbReference type="Pfam" id="PF25815">
    <property type="entry name" value="CTHRC1_C"/>
    <property type="match status" value="1"/>
</dbReference>
<keyword evidence="5" id="KW-1185">Reference proteome</keyword>
<dbReference type="AlphaFoldDB" id="A0AAD9KZG5"/>
<dbReference type="InterPro" id="IPR057873">
    <property type="entry name" value="CTHRC1_C"/>
</dbReference>
<protein>
    <recommendedName>
        <fullName evidence="3">CTHRC1 C-terminal domain-containing protein</fullName>
    </recommendedName>
</protein>
<feature type="signal peptide" evidence="2">
    <location>
        <begin position="1"/>
        <end position="26"/>
    </location>
</feature>
<keyword evidence="1" id="KW-0175">Coiled coil</keyword>
<gene>
    <name evidence="4" type="ORF">NP493_481g00002</name>
</gene>
<evidence type="ECO:0000313" key="5">
    <source>
        <dbReference type="Proteomes" id="UP001209878"/>
    </source>
</evidence>
<sequence length="250" mass="28322">MQPAYVQMLLLISVFISGTLIDLVKGTVSGDGLCTYSFRDVCVSQRLPELKKLRVTVDNQQAQMTLLLNDVAGMRATIKQQQRTIDEMKHKIGADAFRNRTALNLKQCSKRGWGEGKTRGMIYSCEFVKRRDKSVLRVVWNGDMRLLANGGRVACRRWFFTINGQECGEPNTIDTQLHVDGRTTNIHRPTYVEGYCRNIDAGHVYVAWNIGDCRKENYRYDVGNSATAWASTVRIIVEELDVEHADSVIV</sequence>
<dbReference type="Proteomes" id="UP001209878">
    <property type="component" value="Unassembled WGS sequence"/>
</dbReference>
<feature type="domain" description="CTHRC1 C-terminal" evidence="3">
    <location>
        <begin position="103"/>
        <end position="237"/>
    </location>
</feature>
<evidence type="ECO:0000256" key="1">
    <source>
        <dbReference type="SAM" id="Coils"/>
    </source>
</evidence>
<keyword evidence="2" id="KW-0732">Signal</keyword>
<organism evidence="4 5">
    <name type="scientific">Ridgeia piscesae</name>
    <name type="common">Tubeworm</name>
    <dbReference type="NCBI Taxonomy" id="27915"/>
    <lineage>
        <taxon>Eukaryota</taxon>
        <taxon>Metazoa</taxon>
        <taxon>Spiralia</taxon>
        <taxon>Lophotrochozoa</taxon>
        <taxon>Annelida</taxon>
        <taxon>Polychaeta</taxon>
        <taxon>Sedentaria</taxon>
        <taxon>Canalipalpata</taxon>
        <taxon>Sabellida</taxon>
        <taxon>Siboglinidae</taxon>
        <taxon>Ridgeia</taxon>
    </lineage>
</organism>
<proteinExistence type="predicted"/>
<reference evidence="4" key="1">
    <citation type="journal article" date="2023" name="Mol. Biol. Evol.">
        <title>Third-Generation Sequencing Reveals the Adaptive Role of the Epigenome in Three Deep-Sea Polychaetes.</title>
        <authorList>
            <person name="Perez M."/>
            <person name="Aroh O."/>
            <person name="Sun Y."/>
            <person name="Lan Y."/>
            <person name="Juniper S.K."/>
            <person name="Young C.R."/>
            <person name="Angers B."/>
            <person name="Qian P.Y."/>
        </authorList>
    </citation>
    <scope>NUCLEOTIDE SEQUENCE</scope>
    <source>
        <strain evidence="4">R07B-5</strain>
    </source>
</reference>
<evidence type="ECO:0000313" key="4">
    <source>
        <dbReference type="EMBL" id="KAK2179623.1"/>
    </source>
</evidence>